<sequence>MFRRTSHIRMCAHGHICQDFPTGTCDVTCRGYNDEILSMNHSQTLCNFTSDMWNDGDFKTLKDCLQDMDLLKFLPLDNNLNWGWKITVDGYFLPDYPENLKQKRPNIPILLDLVQLQPNISDIIVNIYASHYRNDSDHLYWLKSVVDAFTGAAFTAFTARDVDFYLESNNTNVYLYEYTWQTRLGYSLYPGGWDPTFHGQESFYIWLSTELWNTTTLNFTVTPTDYELIDIFGEAWSNFVKFGNPSPDGKWRPTINKDIKEYYEIGVTQGMRHGYRLVDQW</sequence>
<protein>
    <submittedName>
        <fullName evidence="3">Carboxylesterase type B domain-containing protein</fullName>
    </submittedName>
</protein>
<proteinExistence type="predicted"/>
<dbReference type="AlphaFoldDB" id="A0A914EDR6"/>
<organism evidence="2 3">
    <name type="scientific">Acrobeloides nanus</name>
    <dbReference type="NCBI Taxonomy" id="290746"/>
    <lineage>
        <taxon>Eukaryota</taxon>
        <taxon>Metazoa</taxon>
        <taxon>Ecdysozoa</taxon>
        <taxon>Nematoda</taxon>
        <taxon>Chromadorea</taxon>
        <taxon>Rhabditida</taxon>
        <taxon>Tylenchina</taxon>
        <taxon>Cephalobomorpha</taxon>
        <taxon>Cephaloboidea</taxon>
        <taxon>Cephalobidae</taxon>
        <taxon>Acrobeloides</taxon>
    </lineage>
</organism>
<reference evidence="3" key="1">
    <citation type="submission" date="2022-11" db="UniProtKB">
        <authorList>
            <consortium name="WormBaseParasite"/>
        </authorList>
    </citation>
    <scope>IDENTIFICATION</scope>
</reference>
<accession>A0A914EDR6</accession>
<dbReference type="SUPFAM" id="SSF53474">
    <property type="entry name" value="alpha/beta-Hydrolases"/>
    <property type="match status" value="1"/>
</dbReference>
<evidence type="ECO:0000313" key="2">
    <source>
        <dbReference type="Proteomes" id="UP000887540"/>
    </source>
</evidence>
<dbReference type="Proteomes" id="UP000887540">
    <property type="component" value="Unplaced"/>
</dbReference>
<dbReference type="WBParaSite" id="ACRNAN_scaffold7559.g19127.t1">
    <property type="protein sequence ID" value="ACRNAN_scaffold7559.g19127.t1"/>
    <property type="gene ID" value="ACRNAN_scaffold7559.g19127"/>
</dbReference>
<evidence type="ECO:0000259" key="1">
    <source>
        <dbReference type="Pfam" id="PF00135"/>
    </source>
</evidence>
<dbReference type="InterPro" id="IPR029058">
    <property type="entry name" value="AB_hydrolase_fold"/>
</dbReference>
<feature type="domain" description="Carboxylesterase type B" evidence="1">
    <location>
        <begin position="118"/>
        <end position="275"/>
    </location>
</feature>
<dbReference type="PANTHER" id="PTHR11559">
    <property type="entry name" value="CARBOXYLESTERASE"/>
    <property type="match status" value="1"/>
</dbReference>
<keyword evidence="2" id="KW-1185">Reference proteome</keyword>
<dbReference type="InterPro" id="IPR050309">
    <property type="entry name" value="Type-B_Carboxylest/Lipase"/>
</dbReference>
<dbReference type="Gene3D" id="3.40.50.1820">
    <property type="entry name" value="alpha/beta hydrolase"/>
    <property type="match status" value="1"/>
</dbReference>
<name>A0A914EDR6_9BILA</name>
<evidence type="ECO:0000313" key="3">
    <source>
        <dbReference type="WBParaSite" id="ACRNAN_scaffold7559.g19127.t1"/>
    </source>
</evidence>
<dbReference type="Pfam" id="PF00135">
    <property type="entry name" value="COesterase"/>
    <property type="match status" value="1"/>
</dbReference>
<dbReference type="InterPro" id="IPR002018">
    <property type="entry name" value="CarbesteraseB"/>
</dbReference>